<dbReference type="SMR" id="A0A218UKY7"/>
<evidence type="ECO:0000256" key="5">
    <source>
        <dbReference type="ARBA" id="ARBA00022490"/>
    </source>
</evidence>
<evidence type="ECO:0000256" key="3">
    <source>
        <dbReference type="ARBA" id="ARBA00007849"/>
    </source>
</evidence>
<gene>
    <name evidence="16" type="primary">ENGASE</name>
    <name evidence="16" type="ORF">RLOC_00001655</name>
</gene>
<dbReference type="PROSITE" id="PS50871">
    <property type="entry name" value="C1Q"/>
    <property type="match status" value="1"/>
</dbReference>
<comment type="function">
    <text evidence="11">Endoglycosidase that releases N-glycans from glycoproteins by cleaving the beta-1,4-glycosidic bond in the N,N'-diacetylchitobiose core. Involved in the processing of free oligosaccharides in the cytosol.</text>
</comment>
<dbReference type="GO" id="GO:0033925">
    <property type="term" value="F:mannosyl-glycoprotein endo-beta-N-acetylglucosaminidase activity"/>
    <property type="evidence" value="ECO:0007669"/>
    <property type="project" value="UniProtKB-EC"/>
</dbReference>
<evidence type="ECO:0000313" key="16">
    <source>
        <dbReference type="EMBL" id="OWK54447.1"/>
    </source>
</evidence>
<dbReference type="CDD" id="cd06547">
    <property type="entry name" value="GH85_ENGase"/>
    <property type="match status" value="1"/>
</dbReference>
<proteinExistence type="inferred from homology"/>
<keyword evidence="9" id="KW-0326">Glycosidase</keyword>
<dbReference type="SMART" id="SM00110">
    <property type="entry name" value="C1Q"/>
    <property type="match status" value="1"/>
</dbReference>
<feature type="compositionally biased region" description="Polar residues" evidence="13">
    <location>
        <begin position="42"/>
        <end position="52"/>
    </location>
</feature>
<comment type="catalytic activity">
    <reaction evidence="10">
        <text>an N(4)-(oligosaccharide-(1-&gt;3)-[oligosaccharide-(1-&gt;6)]-beta-D-Man-(1-&gt;4)-beta-D-GlcNAc-(1-&gt;4)-alpha-D-GlcNAc)-L-asparaginyl-[protein] + H2O = an oligosaccharide-(1-&gt;3)-[oligosaccharide-(1-&gt;6)]-beta-D-Man-(1-&gt;4)-D-GlcNAc + N(4)-(N-acetyl-beta-D-glucosaminyl)-L-asparaginyl-[protein]</text>
        <dbReference type="Rhea" id="RHEA:73067"/>
        <dbReference type="Rhea" id="RHEA-COMP:12603"/>
        <dbReference type="Rhea" id="RHEA-COMP:18176"/>
        <dbReference type="ChEBI" id="CHEBI:15377"/>
        <dbReference type="ChEBI" id="CHEBI:132248"/>
        <dbReference type="ChEBI" id="CHEBI:192714"/>
        <dbReference type="ChEBI" id="CHEBI:192715"/>
        <dbReference type="EC" id="3.2.1.96"/>
    </reaction>
</comment>
<protein>
    <recommendedName>
        <fullName evidence="12">Cytosolic endo-beta-N-acetylglucosaminidase</fullName>
        <ecNumber evidence="4">3.2.1.96</ecNumber>
    </recommendedName>
</protein>
<keyword evidence="17" id="KW-1185">Reference proteome</keyword>
<evidence type="ECO:0000256" key="10">
    <source>
        <dbReference type="ARBA" id="ARBA00034414"/>
    </source>
</evidence>
<evidence type="ECO:0000256" key="9">
    <source>
        <dbReference type="ARBA" id="ARBA00023295"/>
    </source>
</evidence>
<dbReference type="Pfam" id="PF03644">
    <property type="entry name" value="Glyco_hydro_85"/>
    <property type="match status" value="1"/>
</dbReference>
<dbReference type="GO" id="GO:0005576">
    <property type="term" value="C:extracellular region"/>
    <property type="evidence" value="ECO:0007669"/>
    <property type="project" value="UniProtKB-SubCell"/>
</dbReference>
<dbReference type="InterPro" id="IPR057882">
    <property type="entry name" value="ENGase_C"/>
</dbReference>
<feature type="region of interest" description="Disordered" evidence="13">
    <location>
        <begin position="111"/>
        <end position="136"/>
    </location>
</feature>
<evidence type="ECO:0000256" key="8">
    <source>
        <dbReference type="ARBA" id="ARBA00022801"/>
    </source>
</evidence>
<feature type="chain" id="PRO_5012939676" description="Cytosolic endo-beta-N-acetylglucosaminidase" evidence="14">
    <location>
        <begin position="26"/>
        <end position="953"/>
    </location>
</feature>
<dbReference type="GO" id="GO:0005829">
    <property type="term" value="C:cytosol"/>
    <property type="evidence" value="ECO:0007669"/>
    <property type="project" value="UniProtKB-SubCell"/>
</dbReference>
<keyword evidence="6" id="KW-0964">Secreted</keyword>
<comment type="caution">
    <text evidence="16">The sequence shown here is derived from an EMBL/GenBank/DDBJ whole genome shotgun (WGS) entry which is preliminary data.</text>
</comment>
<keyword evidence="8" id="KW-0378">Hydrolase</keyword>
<dbReference type="Pfam" id="PF01391">
    <property type="entry name" value="Collagen"/>
    <property type="match status" value="1"/>
</dbReference>
<dbReference type="InterPro" id="IPR005201">
    <property type="entry name" value="TIM_ENGase"/>
</dbReference>
<dbReference type="STRING" id="299123.ENSLSDP00000004075"/>
<dbReference type="Gene3D" id="3.20.20.80">
    <property type="entry name" value="Glycosidases"/>
    <property type="match status" value="1"/>
</dbReference>
<dbReference type="InterPro" id="IPR001073">
    <property type="entry name" value="C1q_dom"/>
</dbReference>
<evidence type="ECO:0000256" key="7">
    <source>
        <dbReference type="ARBA" id="ARBA00022729"/>
    </source>
</evidence>
<dbReference type="PANTHER" id="PTHR13246:SF1">
    <property type="entry name" value="CYTOSOLIC ENDO-BETA-N-ACETYLGLUCOSAMINIDASE"/>
    <property type="match status" value="1"/>
</dbReference>
<dbReference type="FunFam" id="2.60.120.40:FF:000029">
    <property type="entry name" value="Complement C1q tumor necrosis factor-related protein 1"/>
    <property type="match status" value="1"/>
</dbReference>
<dbReference type="Pfam" id="PF00386">
    <property type="entry name" value="C1q"/>
    <property type="match status" value="1"/>
</dbReference>
<feature type="region of interest" description="Disordered" evidence="13">
    <location>
        <begin position="34"/>
        <end position="69"/>
    </location>
</feature>
<dbReference type="InterPro" id="IPR008983">
    <property type="entry name" value="Tumour_necrosis_fac-like_dom"/>
</dbReference>
<dbReference type="InterPro" id="IPR032979">
    <property type="entry name" value="ENGase"/>
</dbReference>
<dbReference type="EMBL" id="MUZQ01000239">
    <property type="protein sequence ID" value="OWK54447.1"/>
    <property type="molecule type" value="Genomic_DNA"/>
</dbReference>
<dbReference type="PRINTS" id="PR00007">
    <property type="entry name" value="COMPLEMNTC1Q"/>
</dbReference>
<accession>A0A218UKY7</accession>
<dbReference type="PANTHER" id="PTHR13246">
    <property type="entry name" value="ENDO BETA N-ACETYLGLUCOSAMINIDASE"/>
    <property type="match status" value="1"/>
</dbReference>
<evidence type="ECO:0000256" key="4">
    <source>
        <dbReference type="ARBA" id="ARBA00012566"/>
    </source>
</evidence>
<comment type="subcellular location">
    <subcellularLocation>
        <location evidence="1">Cytoplasm</location>
        <location evidence="1">Cytosol</location>
    </subcellularLocation>
    <subcellularLocation>
        <location evidence="2">Secreted</location>
    </subcellularLocation>
</comment>
<dbReference type="AlphaFoldDB" id="A0A218UKY7"/>
<evidence type="ECO:0000256" key="12">
    <source>
        <dbReference type="ARBA" id="ARBA00072457"/>
    </source>
</evidence>
<evidence type="ECO:0000256" key="11">
    <source>
        <dbReference type="ARBA" id="ARBA00054935"/>
    </source>
</evidence>
<dbReference type="InterPro" id="IPR008160">
    <property type="entry name" value="Collagen"/>
</dbReference>
<feature type="domain" description="C1q" evidence="15">
    <location>
        <begin position="140"/>
        <end position="280"/>
    </location>
</feature>
<evidence type="ECO:0000256" key="1">
    <source>
        <dbReference type="ARBA" id="ARBA00004514"/>
    </source>
</evidence>
<dbReference type="EC" id="3.2.1.96" evidence="4"/>
<dbReference type="Gene3D" id="2.60.120.260">
    <property type="entry name" value="Galactose-binding domain-like"/>
    <property type="match status" value="1"/>
</dbReference>
<evidence type="ECO:0000313" key="17">
    <source>
        <dbReference type="Proteomes" id="UP000197619"/>
    </source>
</evidence>
<keyword evidence="5" id="KW-0963">Cytoplasm</keyword>
<name>A0A218UKY7_9PASE</name>
<dbReference type="Proteomes" id="UP000197619">
    <property type="component" value="Unassembled WGS sequence"/>
</dbReference>
<keyword evidence="7 14" id="KW-0732">Signal</keyword>
<dbReference type="Gene3D" id="2.60.120.40">
    <property type="match status" value="1"/>
</dbReference>
<dbReference type="SUPFAM" id="SSF49842">
    <property type="entry name" value="TNF-like"/>
    <property type="match status" value="1"/>
</dbReference>
<sequence length="953" mass="107011">MEGLWVQGVLLIFLLIFLLPCPVGSQTSSIPAQRWWTDPNEAPSQHQAARATQEQKVDDAQEGLPPQPRCVRCCPPPEKRFYPHYQPVPQINMTILKGEKGDRGERGMQGKFGKTGVAGSRGHAGPKGQKGSMGAPGERCKSHYAAFSVGRKKPLHSNDYYQTLIFDTEFVNLYEHFNMFTGKFYCYIPGIYYFSLNVHTWNQKETYLHVMHNGAEVVILYTQVSDRSIMQSQSVMLELKEQDEVWVRLYKGERENAIFSDEYDTYITFSGHLINLQPAADIQGTTVLHDTISDRPQPLPARYFDTKTTEPISFFLTGLEELLAWQPNSNDDFNVSAVPLAKRQPPLHSSRPRTLVCHDMRGGYLEDRFIQGSATRNPYVFYHWRYIDIFVYFSHHTVTIPPVVWTNAAHRNSVPVLGTFITEWTDGEKLCEAFLAGGEEAYGAVAEQLARIAQHYRFDGWLINIENTLSAAAVGNLPLFLQDLTARVHSAVPGGLVIWYDSVLKDGTLRWQNELNNANRMFFDACDGLFTNYNWKEEQLERTQRLAGPRLNDVYVGVDVFGRGDVVGAGFDTYKSLRLIRQYGLSAAIFAPGWVYEHLGKENFLQNENRFWGLLAEYLPTHSICTLPLTTSFSLGMGTSTFMDGKDEESGPWYDLSAQDIQPLYPEHQGMLSTSCCLQDAWCGGSSLQLQGTIPSGEERMPAPPKIFLTMLYKLEGPQPDDFTVALEVTTWDSEMCFEGNPTSLPEPNGRYHPRFLPAPPPSLAKLLAACHRGSHGWTSRCYELELQDCSLRDLSLIVSRQQPSLQETSFTCLLGEVRVLDTASVAASPPQVHSVMASQLWWQEGPEPEQLSLSLTLRWSFPPGRARWFRVLSQGARCRLGQTAPQVLGLAQGCLFRAVGLSVPQPAPGQSCRLELLVEPVLRDELPVDPERWGRLVLVYSAPGSGTSSDGH</sequence>
<dbReference type="FunFam" id="3.20.20.80:FF:000043">
    <property type="entry name" value="cytosolic endo-beta-N-acetylglucosaminidase"/>
    <property type="match status" value="1"/>
</dbReference>
<comment type="similarity">
    <text evidence="3">Belongs to the glycosyl hydrolase 85 family.</text>
</comment>
<evidence type="ECO:0000256" key="2">
    <source>
        <dbReference type="ARBA" id="ARBA00004613"/>
    </source>
</evidence>
<evidence type="ECO:0000259" key="15">
    <source>
        <dbReference type="PROSITE" id="PS50871"/>
    </source>
</evidence>
<organism evidence="16 17">
    <name type="scientific">Lonchura striata</name>
    <name type="common">white-rumped munia</name>
    <dbReference type="NCBI Taxonomy" id="40157"/>
    <lineage>
        <taxon>Eukaryota</taxon>
        <taxon>Metazoa</taxon>
        <taxon>Chordata</taxon>
        <taxon>Craniata</taxon>
        <taxon>Vertebrata</taxon>
        <taxon>Euteleostomi</taxon>
        <taxon>Archelosauria</taxon>
        <taxon>Archosauria</taxon>
        <taxon>Dinosauria</taxon>
        <taxon>Saurischia</taxon>
        <taxon>Theropoda</taxon>
        <taxon>Coelurosauria</taxon>
        <taxon>Aves</taxon>
        <taxon>Neognathae</taxon>
        <taxon>Neoaves</taxon>
        <taxon>Telluraves</taxon>
        <taxon>Australaves</taxon>
        <taxon>Passeriformes</taxon>
        <taxon>Passeroidea</taxon>
        <taxon>Estrildidae</taxon>
        <taxon>Estrildinae</taxon>
        <taxon>Lonchura</taxon>
    </lineage>
</organism>
<reference evidence="16 17" key="1">
    <citation type="submission" date="2017-05" db="EMBL/GenBank/DDBJ databases">
        <title>Genome of assembly of the Bengalese finch, Lonchura striata domestica.</title>
        <authorList>
            <person name="Colquitt B.M."/>
            <person name="Brainard M.S."/>
        </authorList>
    </citation>
    <scope>NUCLEOTIDE SEQUENCE [LARGE SCALE GENOMIC DNA]</scope>
    <source>
        <strain evidence="16">White83orange57</strain>
    </source>
</reference>
<feature type="signal peptide" evidence="14">
    <location>
        <begin position="1"/>
        <end position="25"/>
    </location>
</feature>
<evidence type="ECO:0000256" key="13">
    <source>
        <dbReference type="SAM" id="MobiDB-lite"/>
    </source>
</evidence>
<evidence type="ECO:0000256" key="6">
    <source>
        <dbReference type="ARBA" id="ARBA00022525"/>
    </source>
</evidence>
<evidence type="ECO:0000256" key="14">
    <source>
        <dbReference type="SAM" id="SignalP"/>
    </source>
</evidence>
<dbReference type="Pfam" id="PF25529">
    <property type="entry name" value="Ig_ENGASE1_C"/>
    <property type="match status" value="1"/>
</dbReference>